<dbReference type="SUPFAM" id="SSF56436">
    <property type="entry name" value="C-type lectin-like"/>
    <property type="match status" value="1"/>
</dbReference>
<dbReference type="InterPro" id="IPR016187">
    <property type="entry name" value="CTDL_fold"/>
</dbReference>
<reference evidence="4 5" key="1">
    <citation type="submission" date="2022-04" db="EMBL/GenBank/DDBJ databases">
        <title>The arsenic-methylating capacity of Chitinophaga filiformis YT5 during chitin decomposition.</title>
        <authorList>
            <person name="Chen G."/>
            <person name="Liang Y."/>
        </authorList>
    </citation>
    <scope>NUCLEOTIDE SEQUENCE [LARGE SCALE GENOMIC DNA]</scope>
    <source>
        <strain evidence="4 5">YT5</strain>
    </source>
</reference>
<evidence type="ECO:0000313" key="4">
    <source>
        <dbReference type="EMBL" id="UPK66810.1"/>
    </source>
</evidence>
<dbReference type="PANTHER" id="PTHR34677">
    <property type="match status" value="1"/>
</dbReference>
<feature type="region of interest" description="Disordered" evidence="1">
    <location>
        <begin position="3375"/>
        <end position="3394"/>
    </location>
</feature>
<dbReference type="Gene3D" id="2.60.40.10">
    <property type="entry name" value="Immunoglobulins"/>
    <property type="match status" value="13"/>
</dbReference>
<dbReference type="Pfam" id="PF19077">
    <property type="entry name" value="Big_13"/>
    <property type="match status" value="34"/>
</dbReference>
<feature type="signal peptide" evidence="2">
    <location>
        <begin position="1"/>
        <end position="24"/>
    </location>
</feature>
<dbReference type="InterPro" id="IPR026444">
    <property type="entry name" value="Secre_tail"/>
</dbReference>
<dbReference type="RefSeq" id="WP_247809015.1">
    <property type="nucleotide sequence ID" value="NZ_CP095855.1"/>
</dbReference>
<dbReference type="Pfam" id="PF18962">
    <property type="entry name" value="Por_Secre_tail"/>
    <property type="match status" value="1"/>
</dbReference>
<dbReference type="InterPro" id="IPR013320">
    <property type="entry name" value="ConA-like_dom_sf"/>
</dbReference>
<evidence type="ECO:0000259" key="3">
    <source>
        <dbReference type="PROSITE" id="PS50041"/>
    </source>
</evidence>
<feature type="region of interest" description="Disordered" evidence="1">
    <location>
        <begin position="821"/>
        <end position="845"/>
    </location>
</feature>
<dbReference type="InterPro" id="IPR058515">
    <property type="entry name" value="DUF8202"/>
</dbReference>
<protein>
    <submittedName>
        <fullName evidence="4">Ig-like domain-containing protein</fullName>
    </submittedName>
</protein>
<feature type="region of interest" description="Disordered" evidence="1">
    <location>
        <begin position="3562"/>
        <end position="3583"/>
    </location>
</feature>
<dbReference type="InterPro" id="IPR013783">
    <property type="entry name" value="Ig-like_fold"/>
</dbReference>
<dbReference type="InterPro" id="IPR016186">
    <property type="entry name" value="C-type_lectin-like/link_sf"/>
</dbReference>
<gene>
    <name evidence="4" type="ORF">MYF79_17880</name>
</gene>
<feature type="domain" description="C-type lectin" evidence="3">
    <location>
        <begin position="544"/>
        <end position="696"/>
    </location>
</feature>
<organism evidence="4 5">
    <name type="scientific">Chitinophaga filiformis</name>
    <name type="common">Myxococcus filiformis</name>
    <name type="synonym">Flexibacter filiformis</name>
    <dbReference type="NCBI Taxonomy" id="104663"/>
    <lineage>
        <taxon>Bacteria</taxon>
        <taxon>Pseudomonadati</taxon>
        <taxon>Bacteroidota</taxon>
        <taxon>Chitinophagia</taxon>
        <taxon>Chitinophagales</taxon>
        <taxon>Chitinophagaceae</taxon>
        <taxon>Chitinophaga</taxon>
    </lineage>
</organism>
<dbReference type="PROSITE" id="PS50041">
    <property type="entry name" value="C_TYPE_LECTIN_2"/>
    <property type="match status" value="1"/>
</dbReference>
<proteinExistence type="predicted"/>
<name>A0ABY4HTU9_CHIFI</name>
<dbReference type="InterPro" id="IPR044016">
    <property type="entry name" value="Big_13"/>
</dbReference>
<dbReference type="InterPro" id="IPR001304">
    <property type="entry name" value="C-type_lectin-like"/>
</dbReference>
<dbReference type="NCBIfam" id="TIGR04183">
    <property type="entry name" value="Por_Secre_tail"/>
    <property type="match status" value="1"/>
</dbReference>
<dbReference type="PANTHER" id="PTHR34677:SF3">
    <property type="entry name" value="BACTERIAL IG-LIKE DOMAIN-CONTAINING PROTEIN"/>
    <property type="match status" value="1"/>
</dbReference>
<dbReference type="Gene3D" id="2.60.120.200">
    <property type="match status" value="1"/>
</dbReference>
<sequence length="4017" mass="402317">MRSFLRKCLGCIFLCCLLSTSLSAQTGPAGVNNGAVLWLDAGDVLAGGTAPAYGTTLATWFDKSGSGHNAVSSGANAVIYNSGGANGRPVVNFTRTSAAAGSGMTISGLDIRAVTSPDVTIFAVYRPGTNDGNAQAVWGNDNAGQQRYFNNKAATGTTDASLSTGGAAVVIPGGAKAGETRLVTAVYSSGANASAAYLNGKLIAAFTDQTASAAGLSSFKIGLDGDNNYYNGDISELIVYNRKLSACEIEKINVYLAAKYATDFTDMASNYTLGIPYNNDINGVGVRTSACGGTYNINASFSAILSVTNPSASGTGVVLSFGNDRGGYGSSSQTPSTYTTRLQQVWRADLNGNIGTVDVCFELTGLGIDVSNSGNFALLIDKDGDFSNATVVSTGVTILVNRVCISGVSLTKGDYFTLATKAATSTASEITSTNEGVQQKSLFTTATVVDDQILVKGSASITDGKVYIETGFVTGDVLSWGTLPAGVTGAYSAATGVATFTGTASATDWQTFYRTLKFNTTSGTTGNRTIRFVLSNAVSYTVGTKPHYYEYITTPMSWTAAKAAAEARTLYGLQGYLATITAQIENDFITSKLSSDGWVGGSCNYTIVNTAVGSNLFNNQNQANGKYYWVTGPEKGTAISTGLNTPTAVGGAYMNWNTGEPNNYQSTNEQYMQLYSTNQGKWNDLPNTSNLGYVVEYGGYASDPVLNIDYSRVMVNAPPAPVITAFTSDNGLSTTDNITNDNTLVLSGTGQASATITVYRADIGSIGTTTVNASGNWTFDYTGTSLADGTYAFTATATTGSQTSAASQTYTITVDRTAPFKPGQPALASGSGNASNDVTPDLTGSAEPGSLVTIYDGATQIGTATTNASGQWTLTAPSLSTSLHNITVTATDVAGNVSVSSDPFPLTIDVTAPATPPAPTLLGGVAGVTNDNTPTIIGKAEANSTVTIYNGGVAAGTAKADNNGDYIFTFPVLADGPYTVKVTATDAAGNTSAQSPALNFTVDTQAPPVPTVTTAQTLTNDNTPTVTGTAEANSTVTIYKDGVVAGTATANASGNYSYTFSTALPDATYSITATASDAVGNTSAQSSPLNITVDATAPPAPVITTNKLVTNNNTPTITGTAEANSTVTVYRGGVAVATTTADASGNFSYTFSPALADNVYAVTATATDAAGNISPQSNVLNITIDTQAPPAPVVSSVVTPANDNTPTVIGSAEPNSTVTIYYDGVLAGTTTANASGNYSYTFTASLADGLRGITARATDAAGNTGPLSAALNILIDTQAPGVPTITTAQTPTNDNTPTVTGTAEAGSTVTIYVDGVAAGTTTANGSGNYTFTVPTSLSDGTHAFTATAADASGNTSGTSATLNITIDTQVPAVPTIATAQTLTADNTPTVTGTAEANSTVTIYVDGSAVGTTTATAGGTYTFTVPTPLADGTHAFTATSTDAVGNTSAPSATLNITIDTQVPVVPTITTTQTLTADNTPTVTGTAEANSTVTIYVDGLAVGTTTATAGGTYTFTVPTPLADGTHAFTATSTDAVGNTSVPSTILNITIDTQAPAVPTITTAQTLTSDNTPTVTGTAEANSTVTIYKDGTLVATVSTDISGNYTYTFTTPLPDGPYVLTATAKDAVGNTSAPSAPLNITIDTQAPVVPTITTAQTLTADNTPTVSGTAEANSTVTIYVDGSAVGTTTATAGGTYTFTVPTPLTDGTHAFTATSTDAVGNTSAPSATLNITIDTQVPTVPTITTAQTFTSDNTPTVTGTAEANSTVTIYVDGNAVGTTTATAGGTYTFTVPTPLTDGTHAFTATSTDAVGNTSAPSATLNITIDTQVPIVPTITTAQTLTADNTPTVTGTAEANSTVTIYVDGSAVGTTTVTAGGTYTFTVPTPLADGTHAFTATSTDAVGNTSAPSATLNITIDTQVPVVPTITTAQTLTSDNTPTVTGTAEANSTVTIYVDGSAVGTTTATAGGTYTFTVPTPLADGTHAFTATSTDAVGNTSGPSATLNITIDTQVPVVPTITTAQTLTSDNTPTVTGTAEANSTVTIYVDGNVVGTTTATAGGTYTFTVPTPLADGTHAFTATSTDAVGNTSAPSAILNITIDTQAPVVPTITTAQTLTSDNTPTVTGTAEANSTVTIYVDGNAVGTTTATAGGTYTFTVPTPLADGTHAFTATSTDAVGNTSAPSATLNITIDTQVPVVPTITTAQTLTADNTPTVTGTAEANSTVTIYVDGSAVGTTTATAGGTYTFTVPTPLADGTHAFTATSTDAVGNTSAPSATLNITIDTQGPTVPTITTAQTLTSDNTPTVTGTAEANSTVTIYVDGTAVGTTTATAGGTYTFTVPTPLADGTHAFTATSTDAVGNTSAPSATLNITIDTQVPAVPTITTAQTLTADNTPTVTGTAEANSTVTIYVDGSAVGTTTATAGGTYTFTVPTPLADGTHAFTATSTDAVGNTSGPSATLNITIDTQVPAVPTITTAQTLTSDNTPTVTGTAEANSTVTIYVDGNAVGTTTATAGGTYTFTVPTPLADGTHAFTATSTDAVGNTSGPSATLNITIDTQVPTVPTITTAQTLTADNTPTVTGTAEANSTVTIYVDGSAVGTTTATAGGTYTFTVPTPLADGTHAFTATSTDAVGNTSAPSATLNITIDSQVPTVPTITTAQTLTADNTPTVTGTAEANSTVTIYVDGNAVGTTVATAGGTYTFTVPAPLADGVHAFTATSTDAVGNTSGPSATLNITIDTQVPVVPTITTAQTFTSDNTPTVTGTAESNSTVTIYVDGTAVGTTTATAGGTYTFTVPTPLADGTHAFTATSTDAVGNTSAPSATLNITIDTQVPTVPTITTAQTLTADNTPTVTGTAEANSTVTIYVDGSAVGTTTATAGGTYTFTVLTPLADGTHAFTATSTDAVGNISAPSATLNITIDTQVPTVPTITTAQTLTSDNTPTVTGTAEANSTVSIYVDGTAVGTTTATAGGTYTFTVPTPLADGTHAFTATSTDAVGNTSGPSGTLNITIDTQVPVVPTITTAQTLTSDNTPTVTGTAEANSTVTIYVDGTAVGTTTATAGGTYTFTVPTPLADGTHAFTATSTDAVGNTSAPSATLNITIDTQVPTVPTITTAQTLTSDNTPTVTGTAEANSTVTIYVDGTAVGTTTATAGGTYTFTVPTPLADGTHAFTATSTDAVGNTSAPSATLNITIDTQAPAVPTITTAQTLTADNTPTVTGTAEANSTVTIYVDGTAVGTTTATAGGTYTFTVPTPLADGTHAFTATSTDAVGNTSAPSATLNITIDTQVPTVPTITTAQTLTADNTPTVTGTAEANSTVTIYVDGNAVGITTATAGGTYSFTVPTPLADGTHAFTATAKDAAGNTSAPSATLNITIDTKAPAAPTITTDKTPTSDNTPTVTGKAEANSTVTIYVDGNAAGTAKADAAGNYTYTFNPALTDGSHAITATATDAAGNTSAHSPALNITIDAAAPATPAAPQLIGGTNGIINDATPSIKGDAEANSTVTVYVNGTPVGTTKADASGHYTYTFNPALADGPYNITVTATDATGNTSGQSPALAIVIDTQAPAVPTVTTDKSPTNDNTPTVTGKAEPNSTVTVYVDGKPAGTTTADNKGNYSYTFNPALADGNHNVTATATDAAGNTSAQSPSLSITVDTQAPAAPTIVLETASNNGVITTNTPTISGTAEANSSVTIYADGVAVGTVTADASGHYTYTFNPALAQGAHNITATATDAAGNTSLPGGPLSFSIDAAAPGIPSAPVLPGINIPGLVNTGTPRITGRGEPGTIITVYTNGKPVGTAEVNTAGDWSYTYDPALTEGAYNITVTASDKQGNESGHSNQVVMTVDLTRPEVSLLTRAKEPLNAPAVFTFTFSEDVIGFEATDINVTNGTVKEIKQLSPTIYDVTIVPLENGMLTVNVPADKATDMAGNGNMVSSTLALRIKFGISIDIVYPMPASDVVNVRFSGFDYGEANFTMTSMAGQVLLQQDGVVKNGILTFNTQRVPSGTYVLYIRTKDHTFNTTVVIAR</sequence>
<dbReference type="Proteomes" id="UP000830198">
    <property type="component" value="Chromosome"/>
</dbReference>
<dbReference type="Gene3D" id="3.10.100.10">
    <property type="entry name" value="Mannose-Binding Protein A, subunit A"/>
    <property type="match status" value="1"/>
</dbReference>
<dbReference type="Gene3D" id="2.60.40.1800">
    <property type="match status" value="20"/>
</dbReference>
<dbReference type="Pfam" id="PF26628">
    <property type="entry name" value="DUF8202"/>
    <property type="match status" value="1"/>
</dbReference>
<feature type="compositionally biased region" description="Polar residues" evidence="1">
    <location>
        <begin position="3377"/>
        <end position="3394"/>
    </location>
</feature>
<dbReference type="Pfam" id="PF13385">
    <property type="entry name" value="Laminin_G_3"/>
    <property type="match status" value="1"/>
</dbReference>
<keyword evidence="2" id="KW-0732">Signal</keyword>
<dbReference type="EMBL" id="CP095855">
    <property type="protein sequence ID" value="UPK66810.1"/>
    <property type="molecule type" value="Genomic_DNA"/>
</dbReference>
<keyword evidence="5" id="KW-1185">Reference proteome</keyword>
<feature type="chain" id="PRO_5047193700" evidence="2">
    <location>
        <begin position="25"/>
        <end position="4017"/>
    </location>
</feature>
<dbReference type="SUPFAM" id="SSF49899">
    <property type="entry name" value="Concanavalin A-like lectins/glucanases"/>
    <property type="match status" value="1"/>
</dbReference>
<evidence type="ECO:0000256" key="2">
    <source>
        <dbReference type="SAM" id="SignalP"/>
    </source>
</evidence>
<accession>A0ABY4HTU9</accession>
<dbReference type="NCBIfam" id="NF033510">
    <property type="entry name" value="Ca_tandemer"/>
    <property type="match status" value="34"/>
</dbReference>
<feature type="compositionally biased region" description="Polar residues" evidence="1">
    <location>
        <begin position="3563"/>
        <end position="3583"/>
    </location>
</feature>
<evidence type="ECO:0000256" key="1">
    <source>
        <dbReference type="SAM" id="MobiDB-lite"/>
    </source>
</evidence>
<evidence type="ECO:0000313" key="5">
    <source>
        <dbReference type="Proteomes" id="UP000830198"/>
    </source>
</evidence>